<evidence type="ECO:0000313" key="2">
    <source>
        <dbReference type="EMBL" id="PIW17345.1"/>
    </source>
</evidence>
<proteinExistence type="predicted"/>
<name>A0A2M7G5V4_9BACT</name>
<evidence type="ECO:0000313" key="3">
    <source>
        <dbReference type="Proteomes" id="UP000231019"/>
    </source>
</evidence>
<sequence>MYTESLESTVDKSHLKTGSNIVIIDITKGLENHKQELITLQCLMLDTKEEQKIQVLDELEQVLKKYI</sequence>
<reference evidence="2 3" key="1">
    <citation type="submission" date="2017-09" db="EMBL/GenBank/DDBJ databases">
        <title>Depth-based differentiation of microbial function through sediment-hosted aquifers and enrichment of novel symbionts in the deep terrestrial subsurface.</title>
        <authorList>
            <person name="Probst A.J."/>
            <person name="Ladd B."/>
            <person name="Jarett J.K."/>
            <person name="Geller-Mcgrath D.E."/>
            <person name="Sieber C.M."/>
            <person name="Emerson J.B."/>
            <person name="Anantharaman K."/>
            <person name="Thomas B.C."/>
            <person name="Malmstrom R."/>
            <person name="Stieglmeier M."/>
            <person name="Klingl A."/>
            <person name="Woyke T."/>
            <person name="Ryan C.M."/>
            <person name="Banfield J.F."/>
        </authorList>
    </citation>
    <scope>NUCLEOTIDE SEQUENCE [LARGE SCALE GENOMIC DNA]</scope>
    <source>
        <strain evidence="2">CG17_big_fil_post_rev_8_21_14_2_50_48_46</strain>
    </source>
</reference>
<organism evidence="2 3">
    <name type="scientific">bacterium (Candidatus Blackallbacteria) CG17_big_fil_post_rev_8_21_14_2_50_48_46</name>
    <dbReference type="NCBI Taxonomy" id="2014261"/>
    <lineage>
        <taxon>Bacteria</taxon>
        <taxon>Candidatus Blackallbacteria</taxon>
    </lineage>
</organism>
<keyword evidence="1" id="KW-0175">Coiled coil</keyword>
<accession>A0A2M7G5V4</accession>
<dbReference type="EMBL" id="PFFQ01000024">
    <property type="protein sequence ID" value="PIW17345.1"/>
    <property type="molecule type" value="Genomic_DNA"/>
</dbReference>
<comment type="caution">
    <text evidence="2">The sequence shown here is derived from an EMBL/GenBank/DDBJ whole genome shotgun (WGS) entry which is preliminary data.</text>
</comment>
<evidence type="ECO:0000256" key="1">
    <source>
        <dbReference type="SAM" id="Coils"/>
    </source>
</evidence>
<dbReference type="AlphaFoldDB" id="A0A2M7G5V4"/>
<dbReference type="Proteomes" id="UP000231019">
    <property type="component" value="Unassembled WGS sequence"/>
</dbReference>
<feature type="coiled-coil region" evidence="1">
    <location>
        <begin position="30"/>
        <end position="65"/>
    </location>
</feature>
<protein>
    <submittedName>
        <fullName evidence="2">Uncharacterized protein</fullName>
    </submittedName>
</protein>
<gene>
    <name evidence="2" type="ORF">COW36_09215</name>
</gene>